<feature type="domain" description="Bacterial CdiA-CT RNAse A" evidence="3">
    <location>
        <begin position="331"/>
        <end position="443"/>
    </location>
</feature>
<evidence type="ECO:0000256" key="2">
    <source>
        <dbReference type="SAM" id="MobiDB-lite"/>
    </source>
</evidence>
<dbReference type="AlphaFoldDB" id="A0A2S1LZD3"/>
<dbReference type="KEGG" id="beo:BEH_24280"/>
<reference evidence="4 5" key="1">
    <citation type="journal article" date="2015" name="PLoS ONE">
        <title>Genome Sequence of Bacillus endophyticus and Analysis of Its Companion Mechanism in the Ketogulonigenium vulgare-Bacillus Strain Consortium.</title>
        <authorList>
            <person name="Jia N."/>
            <person name="Du J."/>
            <person name="Ding M.Z."/>
            <person name="Gao F."/>
            <person name="Yuan Y.J."/>
        </authorList>
    </citation>
    <scope>NUCLEOTIDE SEQUENCE [LARGE SCALE GENOMIC DNA]</scope>
    <source>
        <strain evidence="4 5">Hbe603</strain>
    </source>
</reference>
<reference evidence="5" key="2">
    <citation type="submission" date="2015-06" db="EMBL/GenBank/DDBJ databases">
        <title>Genome Sequence of Bacillus endophyticus and Analysis of its Companion Mechanism in the Ketogulonigenium vulgare-Bacillus strain Consortium.</title>
        <authorList>
            <person name="Jia N."/>
            <person name="Du J."/>
            <person name="Ding M.-Z."/>
            <person name="Gao F."/>
            <person name="Yuan Y.-J."/>
        </authorList>
    </citation>
    <scope>NUCLEOTIDE SEQUENCE [LARGE SCALE GENOMIC DNA]</scope>
    <source>
        <strain evidence="5">Hbe603</strain>
    </source>
</reference>
<feature type="coiled-coil region" evidence="1">
    <location>
        <begin position="48"/>
        <end position="82"/>
    </location>
</feature>
<dbReference type="OrthoDB" id="1938617at2"/>
<sequence>MGTIQADLNELKNLERKTKNAKAKIDAIPGQLSFSLSGALSELSGVWNEELEGLQQELEKSIREYSEELGRAEQVVSKTYQELKAADEALLQALGLDSEIAPQKTFKGKTEGASEKKKEKEEGNAFTQSLKGMGDGAGDALSDTWDGIVSFVKHPVDSTVDTAKGVYEAGKHPIRTYNTVKDGVVTAVDEKLIHGDAYSRSHFFSYAGTEIGLAALGDKGAGLAVKGAGAVSKTAKGMKEVHKATVKQKVPTLKPTTAGVAGRLPVNTLETGYLGRFLQNAKDMYWNSSEVTGNSVLYKKEDLLPTSADIGKSSLLAPGGGLMAHEGKKKGHLIERHIDKTDEQLLQRLKEDKKIPSSSSFKDRAIAERVANIVLNDSKNIDKIQKWLSNPHSRPTLALKYKGDGEIIGRSRARNSELAEDVTKARIVLKKGKNGSFIVTGYPEK</sequence>
<dbReference type="RefSeq" id="WP_048896776.1">
    <property type="nucleotide sequence ID" value="NZ_CP011974.1"/>
</dbReference>
<name>A0A2S1LZD3_9BACI</name>
<proteinExistence type="predicted"/>
<organism evidence="4 5">
    <name type="scientific">Priestia filamentosa</name>
    <dbReference type="NCBI Taxonomy" id="1402861"/>
    <lineage>
        <taxon>Bacteria</taxon>
        <taxon>Bacillati</taxon>
        <taxon>Bacillota</taxon>
        <taxon>Bacilli</taxon>
        <taxon>Bacillales</taxon>
        <taxon>Bacillaceae</taxon>
        <taxon>Priestia</taxon>
    </lineage>
</organism>
<accession>A0A2S1LZD3</accession>
<dbReference type="EMBL" id="CP011974">
    <property type="protein sequence ID" value="AWG44181.1"/>
    <property type="molecule type" value="Genomic_DNA"/>
</dbReference>
<evidence type="ECO:0000259" key="3">
    <source>
        <dbReference type="Pfam" id="PF18431"/>
    </source>
</evidence>
<evidence type="ECO:0000256" key="1">
    <source>
        <dbReference type="SAM" id="Coils"/>
    </source>
</evidence>
<dbReference type="CDD" id="cd20684">
    <property type="entry name" value="CdiA-CT_Yk_RNaseA-like"/>
    <property type="match status" value="1"/>
</dbReference>
<keyword evidence="1" id="KW-0175">Coiled coil</keyword>
<keyword evidence="5" id="KW-1185">Reference proteome</keyword>
<dbReference type="InterPro" id="IPR041436">
    <property type="entry name" value="RNAse_A_bac"/>
</dbReference>
<dbReference type="Proteomes" id="UP000036202">
    <property type="component" value="Chromosome"/>
</dbReference>
<feature type="compositionally biased region" description="Basic and acidic residues" evidence="2">
    <location>
        <begin position="108"/>
        <end position="123"/>
    </location>
</feature>
<dbReference type="Pfam" id="PF18431">
    <property type="entry name" value="RNAse_A_bac"/>
    <property type="match status" value="1"/>
</dbReference>
<evidence type="ECO:0000313" key="4">
    <source>
        <dbReference type="EMBL" id="AWG44181.1"/>
    </source>
</evidence>
<gene>
    <name evidence="4" type="ORF">BEH_24280</name>
</gene>
<evidence type="ECO:0000313" key="5">
    <source>
        <dbReference type="Proteomes" id="UP000036202"/>
    </source>
</evidence>
<protein>
    <recommendedName>
        <fullName evidence="3">Bacterial CdiA-CT RNAse A domain-containing protein</fullName>
    </recommendedName>
</protein>
<feature type="region of interest" description="Disordered" evidence="2">
    <location>
        <begin position="105"/>
        <end position="132"/>
    </location>
</feature>